<sequence length="153" mass="15950">MTVDVAVQGDCIPLTGLPARIVVVDDHQLIRMGLRAALDAEPDFEVCGEAPDGVSGAEVALRERPDVVLMDIAMPGVDGIEATSSIVAGWPQAKVLMLTAFSDVRLVRAALGAGAYGYVLKDADPRSVICAVRKALRGVRPISAEITELLGGG</sequence>
<reference evidence="5" key="1">
    <citation type="submission" date="2017-08" db="EMBL/GenBank/DDBJ databases">
        <authorList>
            <person name="Varghese N."/>
            <person name="Submissions S."/>
        </authorList>
    </citation>
    <scope>NUCLEOTIDE SEQUENCE [LARGE SCALE GENOMIC DNA]</scope>
    <source>
        <strain evidence="5">USBA17B2</strain>
    </source>
</reference>
<dbReference type="SMART" id="SM00448">
    <property type="entry name" value="REC"/>
    <property type="match status" value="1"/>
</dbReference>
<evidence type="ECO:0000256" key="1">
    <source>
        <dbReference type="ARBA" id="ARBA00023125"/>
    </source>
</evidence>
<feature type="domain" description="Response regulatory" evidence="3">
    <location>
        <begin position="20"/>
        <end position="136"/>
    </location>
</feature>
<dbReference type="Proteomes" id="UP000219688">
    <property type="component" value="Unassembled WGS sequence"/>
</dbReference>
<evidence type="ECO:0000313" key="5">
    <source>
        <dbReference type="Proteomes" id="UP000219688"/>
    </source>
</evidence>
<dbReference type="PANTHER" id="PTHR43214">
    <property type="entry name" value="TWO-COMPONENT RESPONSE REGULATOR"/>
    <property type="match status" value="1"/>
</dbReference>
<organism evidence="4 5">
    <name type="scientific">Ornithinimicrobium cerasi</name>
    <dbReference type="NCBI Taxonomy" id="2248773"/>
    <lineage>
        <taxon>Bacteria</taxon>
        <taxon>Bacillati</taxon>
        <taxon>Actinomycetota</taxon>
        <taxon>Actinomycetes</taxon>
        <taxon>Micrococcales</taxon>
        <taxon>Ornithinimicrobiaceae</taxon>
        <taxon>Ornithinimicrobium</taxon>
    </lineage>
</organism>
<dbReference type="Gene3D" id="3.40.50.2300">
    <property type="match status" value="1"/>
</dbReference>
<keyword evidence="2" id="KW-0597">Phosphoprotein</keyword>
<evidence type="ECO:0000256" key="2">
    <source>
        <dbReference type="PROSITE-ProRule" id="PRU00169"/>
    </source>
</evidence>
<dbReference type="PROSITE" id="PS50110">
    <property type="entry name" value="RESPONSE_REGULATORY"/>
    <property type="match status" value="1"/>
</dbReference>
<dbReference type="InterPro" id="IPR011006">
    <property type="entry name" value="CheY-like_superfamily"/>
</dbReference>
<dbReference type="InterPro" id="IPR001789">
    <property type="entry name" value="Sig_transdc_resp-reg_receiver"/>
</dbReference>
<dbReference type="EMBL" id="OBQK01000001">
    <property type="protein sequence ID" value="SOC51967.1"/>
    <property type="molecule type" value="Genomic_DNA"/>
</dbReference>
<name>A0A285VDE0_9MICO</name>
<dbReference type="AlphaFoldDB" id="A0A285VDE0"/>
<evidence type="ECO:0000259" key="3">
    <source>
        <dbReference type="PROSITE" id="PS50110"/>
    </source>
</evidence>
<dbReference type="CDD" id="cd17535">
    <property type="entry name" value="REC_NarL-like"/>
    <property type="match status" value="1"/>
</dbReference>
<gene>
    <name evidence="4" type="ORF">SAMN05421879_101369</name>
</gene>
<accession>A0A285VDE0</accession>
<protein>
    <submittedName>
        <fullName evidence="4">Two-component system, NarL family, response regulator LiaR</fullName>
    </submittedName>
</protein>
<keyword evidence="1" id="KW-0238">DNA-binding</keyword>
<dbReference type="Pfam" id="PF00072">
    <property type="entry name" value="Response_reg"/>
    <property type="match status" value="1"/>
</dbReference>
<dbReference type="InterPro" id="IPR058245">
    <property type="entry name" value="NreC/VraR/RcsB-like_REC"/>
</dbReference>
<dbReference type="SUPFAM" id="SSF52172">
    <property type="entry name" value="CheY-like"/>
    <property type="match status" value="1"/>
</dbReference>
<dbReference type="GO" id="GO:0000160">
    <property type="term" value="P:phosphorelay signal transduction system"/>
    <property type="evidence" value="ECO:0007669"/>
    <property type="project" value="InterPro"/>
</dbReference>
<evidence type="ECO:0000313" key="4">
    <source>
        <dbReference type="EMBL" id="SOC51967.1"/>
    </source>
</evidence>
<feature type="modified residue" description="4-aspartylphosphate" evidence="2">
    <location>
        <position position="71"/>
    </location>
</feature>
<dbReference type="RefSeq" id="WP_097186570.1">
    <property type="nucleotide sequence ID" value="NZ_OBQK01000001.1"/>
</dbReference>
<dbReference type="GO" id="GO:0003677">
    <property type="term" value="F:DNA binding"/>
    <property type="evidence" value="ECO:0007669"/>
    <property type="project" value="UniProtKB-KW"/>
</dbReference>
<dbReference type="InterPro" id="IPR039420">
    <property type="entry name" value="WalR-like"/>
</dbReference>
<keyword evidence="5" id="KW-1185">Reference proteome</keyword>
<proteinExistence type="predicted"/>